<feature type="transmembrane region" description="Helical" evidence="11">
    <location>
        <begin position="359"/>
        <end position="380"/>
    </location>
</feature>
<keyword evidence="8" id="KW-0458">Lysosome</keyword>
<evidence type="ECO:0000313" key="13">
    <source>
        <dbReference type="Proteomes" id="UP000014680"/>
    </source>
</evidence>
<keyword evidence="10" id="KW-0175">Coiled coil</keyword>
<keyword evidence="5 11" id="KW-0812">Transmembrane</keyword>
<proteinExistence type="inferred from homology"/>
<dbReference type="Proteomes" id="UP000014680">
    <property type="component" value="Unassembled WGS sequence"/>
</dbReference>
<feature type="transmembrane region" description="Helical" evidence="11">
    <location>
        <begin position="401"/>
        <end position="424"/>
    </location>
</feature>
<evidence type="ECO:0000256" key="2">
    <source>
        <dbReference type="ARBA" id="ARBA00009901"/>
    </source>
</evidence>
<feature type="coiled-coil region" evidence="10">
    <location>
        <begin position="224"/>
        <end position="251"/>
    </location>
</feature>
<name>A0A0A1UA87_ENTIV</name>
<dbReference type="EMBL" id="KB206411">
    <property type="protein sequence ID" value="ELP91895.1"/>
    <property type="molecule type" value="Genomic_DNA"/>
</dbReference>
<dbReference type="GO" id="GO:0072665">
    <property type="term" value="P:protein localization to vacuole"/>
    <property type="evidence" value="ECO:0007669"/>
    <property type="project" value="TreeGrafter"/>
</dbReference>
<protein>
    <submittedName>
        <fullName evidence="12">LMBR1 domain containing protein, putative</fullName>
    </submittedName>
</protein>
<dbReference type="AlphaFoldDB" id="A0A0A1UA87"/>
<keyword evidence="9" id="KW-0170">Cobalt</keyword>
<evidence type="ECO:0000256" key="10">
    <source>
        <dbReference type="SAM" id="Coils"/>
    </source>
</evidence>
<feature type="transmembrane region" description="Helical" evidence="11">
    <location>
        <begin position="36"/>
        <end position="62"/>
    </location>
</feature>
<feature type="transmembrane region" description="Helical" evidence="11">
    <location>
        <begin position="295"/>
        <end position="316"/>
    </location>
</feature>
<evidence type="ECO:0000313" key="12">
    <source>
        <dbReference type="EMBL" id="ELP91895.1"/>
    </source>
</evidence>
<evidence type="ECO:0000256" key="7">
    <source>
        <dbReference type="ARBA" id="ARBA00023136"/>
    </source>
</evidence>
<feature type="transmembrane region" description="Helical" evidence="11">
    <location>
        <begin position="125"/>
        <end position="148"/>
    </location>
</feature>
<sequence>MIWVVLLVGAIVVSLTVCACVLWVRHYQDTYDKSLLSNIITVVSFSLVTSLLVIIPIDIYSAVSTKPENRVAGDASTLTTSIFYYLFELLSLLCVTCVVPYAFFYVEDYDEDEKKKSIWQRIFKVVRFAFISGVIIFGIYIIGIFVPFTTTIPHLSSTTSEELTPIEKWESAILPTNWFERGFQFLHACITIFGFLFLLTYTVYGMADAGISLLKGQQDDAEASSAIYERLEKIEREIDEIKRHSDAKTGRPKDVKTRRRLGQLRVYEKKLRRAQEKVEGRDSWISLLKVKTRGFGIFFGLVFTLLGAVIIVSLLISLVVSIVKSSCGITCGFVLDDPNSLNPIDMALRMLGMFFPLDYLLYGILIGFVIFSTLNGIVKIDVRIFCIQLFEVKVKETWPQGLLATGVIVTFATYAFLNLLYYFAPIYSTFGNQKYSIDQETIQCSLQAPVEMCMLSRTGYIALINQLGYNFVAIFNYFAAWAFCVGWGISIAVSFFLKKKKRDDLEMDLLN</sequence>
<keyword evidence="13" id="KW-1185">Reference proteome</keyword>
<evidence type="ECO:0000256" key="1">
    <source>
        <dbReference type="ARBA" id="ARBA00004155"/>
    </source>
</evidence>
<comment type="similarity">
    <text evidence="2">Belongs to the LIMR family. LMBRD1 subfamily.</text>
</comment>
<organism evidence="12 13">
    <name type="scientific">Entamoeba invadens IP1</name>
    <dbReference type="NCBI Taxonomy" id="370355"/>
    <lineage>
        <taxon>Eukaryota</taxon>
        <taxon>Amoebozoa</taxon>
        <taxon>Evosea</taxon>
        <taxon>Archamoebae</taxon>
        <taxon>Mastigamoebida</taxon>
        <taxon>Entamoebidae</taxon>
        <taxon>Entamoeba</taxon>
    </lineage>
</organism>
<evidence type="ECO:0000256" key="9">
    <source>
        <dbReference type="ARBA" id="ARBA00023285"/>
    </source>
</evidence>
<feature type="transmembrane region" description="Helical" evidence="11">
    <location>
        <begin position="6"/>
        <end position="24"/>
    </location>
</feature>
<dbReference type="GeneID" id="14890826"/>
<keyword evidence="3" id="KW-0813">Transport</keyword>
<evidence type="ECO:0000256" key="11">
    <source>
        <dbReference type="SAM" id="Phobius"/>
    </source>
</evidence>
<evidence type="ECO:0000256" key="6">
    <source>
        <dbReference type="ARBA" id="ARBA00022989"/>
    </source>
</evidence>
<dbReference type="OrthoDB" id="73273at2759"/>
<evidence type="ECO:0000256" key="5">
    <source>
        <dbReference type="ARBA" id="ARBA00022692"/>
    </source>
</evidence>
<evidence type="ECO:0000256" key="4">
    <source>
        <dbReference type="ARBA" id="ARBA00022628"/>
    </source>
</evidence>
<evidence type="ECO:0000256" key="8">
    <source>
        <dbReference type="ARBA" id="ARBA00023228"/>
    </source>
</evidence>
<keyword evidence="4" id="KW-0846">Cobalamin</keyword>
<accession>A0A0A1UA87</accession>
<dbReference type="OMA" id="FWAQFVF"/>
<keyword evidence="6 11" id="KW-1133">Transmembrane helix</keyword>
<reference evidence="12 13" key="1">
    <citation type="submission" date="2012-10" db="EMBL/GenBank/DDBJ databases">
        <authorList>
            <person name="Zafar N."/>
            <person name="Inman J."/>
            <person name="Hall N."/>
            <person name="Lorenzi H."/>
            <person name="Caler E."/>
        </authorList>
    </citation>
    <scope>NUCLEOTIDE SEQUENCE [LARGE SCALE GENOMIC DNA]</scope>
    <source>
        <strain evidence="12 13">IP1</strain>
    </source>
</reference>
<feature type="transmembrane region" description="Helical" evidence="11">
    <location>
        <begin position="474"/>
        <end position="497"/>
    </location>
</feature>
<dbReference type="InterPro" id="IPR006876">
    <property type="entry name" value="LMBR1-like_membr_prot"/>
</dbReference>
<dbReference type="RefSeq" id="XP_004258666.1">
    <property type="nucleotide sequence ID" value="XM_004258618.1"/>
</dbReference>
<dbReference type="Pfam" id="PF04791">
    <property type="entry name" value="LMBR1"/>
    <property type="match status" value="1"/>
</dbReference>
<dbReference type="InterPro" id="IPR050854">
    <property type="entry name" value="LMBD1_LysCbl_Transport"/>
</dbReference>
<dbReference type="PANTHER" id="PTHR16130">
    <property type="entry name" value="LYSOSOMAL COBALAMIN TRANSPORTER-RELATED"/>
    <property type="match status" value="1"/>
</dbReference>
<dbReference type="KEGG" id="eiv:EIN_398250"/>
<keyword evidence="7 11" id="KW-0472">Membrane</keyword>
<dbReference type="PANTHER" id="PTHR16130:SF2">
    <property type="entry name" value="LYSOSOMAL COBALAMIN TRANSPORT ESCORT PROTEIN LMBD1"/>
    <property type="match status" value="1"/>
</dbReference>
<comment type="subcellular location">
    <subcellularLocation>
        <location evidence="1">Lysosome membrane</location>
        <topology evidence="1">Multi-pass membrane protein</topology>
    </subcellularLocation>
</comment>
<gene>
    <name evidence="12" type="ORF">EIN_398250</name>
</gene>
<evidence type="ECO:0000256" key="3">
    <source>
        <dbReference type="ARBA" id="ARBA00022448"/>
    </source>
</evidence>
<feature type="transmembrane region" description="Helical" evidence="11">
    <location>
        <begin position="185"/>
        <end position="207"/>
    </location>
</feature>
<dbReference type="GO" id="GO:0031419">
    <property type="term" value="F:cobalamin binding"/>
    <property type="evidence" value="ECO:0007669"/>
    <property type="project" value="UniProtKB-KW"/>
</dbReference>
<dbReference type="VEuPathDB" id="AmoebaDB:EIN_398250"/>
<dbReference type="GO" id="GO:0005765">
    <property type="term" value="C:lysosomal membrane"/>
    <property type="evidence" value="ECO:0007669"/>
    <property type="project" value="UniProtKB-SubCell"/>
</dbReference>
<feature type="transmembrane region" description="Helical" evidence="11">
    <location>
        <begin position="82"/>
        <end position="104"/>
    </location>
</feature>